<reference evidence="1 2" key="1">
    <citation type="journal article" date="2019" name="Nat. Ecol. Evol.">
        <title>Megaphylogeny resolves global patterns of mushroom evolution.</title>
        <authorList>
            <person name="Varga T."/>
            <person name="Krizsan K."/>
            <person name="Foldi C."/>
            <person name="Dima B."/>
            <person name="Sanchez-Garcia M."/>
            <person name="Sanchez-Ramirez S."/>
            <person name="Szollosi G.J."/>
            <person name="Szarkandi J.G."/>
            <person name="Papp V."/>
            <person name="Albert L."/>
            <person name="Andreopoulos W."/>
            <person name="Angelini C."/>
            <person name="Antonin V."/>
            <person name="Barry K.W."/>
            <person name="Bougher N.L."/>
            <person name="Buchanan P."/>
            <person name="Buyck B."/>
            <person name="Bense V."/>
            <person name="Catcheside P."/>
            <person name="Chovatia M."/>
            <person name="Cooper J."/>
            <person name="Damon W."/>
            <person name="Desjardin D."/>
            <person name="Finy P."/>
            <person name="Geml J."/>
            <person name="Haridas S."/>
            <person name="Hughes K."/>
            <person name="Justo A."/>
            <person name="Karasinski D."/>
            <person name="Kautmanova I."/>
            <person name="Kiss B."/>
            <person name="Kocsube S."/>
            <person name="Kotiranta H."/>
            <person name="LaButti K.M."/>
            <person name="Lechner B.E."/>
            <person name="Liimatainen K."/>
            <person name="Lipzen A."/>
            <person name="Lukacs Z."/>
            <person name="Mihaltcheva S."/>
            <person name="Morgado L.N."/>
            <person name="Niskanen T."/>
            <person name="Noordeloos M.E."/>
            <person name="Ohm R.A."/>
            <person name="Ortiz-Santana B."/>
            <person name="Ovrebo C."/>
            <person name="Racz N."/>
            <person name="Riley R."/>
            <person name="Savchenko A."/>
            <person name="Shiryaev A."/>
            <person name="Soop K."/>
            <person name="Spirin V."/>
            <person name="Szebenyi C."/>
            <person name="Tomsovsky M."/>
            <person name="Tulloss R.E."/>
            <person name="Uehling J."/>
            <person name="Grigoriev I.V."/>
            <person name="Vagvolgyi C."/>
            <person name="Papp T."/>
            <person name="Martin F.M."/>
            <person name="Miettinen O."/>
            <person name="Hibbett D.S."/>
            <person name="Nagy L.G."/>
        </authorList>
    </citation>
    <scope>NUCLEOTIDE SEQUENCE [LARGE SCALE GENOMIC DNA]</scope>
    <source>
        <strain evidence="1 2">NL-1719</strain>
    </source>
</reference>
<evidence type="ECO:0000313" key="2">
    <source>
        <dbReference type="Proteomes" id="UP000308600"/>
    </source>
</evidence>
<sequence>MFSFLSGNPFGAGSVEVGPAEPGEGAVRRLAIHSGYLATQPQEGVETVRDLLEVAINEHGPRHVMGWRDIVKIHEEEKEIKKNVDGKEITEKKKWKYFELSDYKYLTYNELEVAVTEVSRGLVDLGVTQDSTVNLYASTSVSWQLMALGCAFIGTPIATAYDTLGPEGLAHSLNEPSCFAVFTNADLLSTVATVLSNTPTVQCVLYDGSPSSSILAKLQGIRPDSLKIMTIDELRERGRTLSKDRINSRKPGKGDLACIMYTSGSTGNPKGVCISHANLVASVAGARVLLGQHIRVDGRYLAYLPLAHVFEYIVELLFIFSGVLVGYGRNKTLTDSSVRNCVGDLSALKPNYMLGVPAVWETIRKGIEGQVQKGGYLTNFAFYGALNVKRWGIPGLSWLLDSLVLNRARQATGGAVQYAVNGGAAISRDTREFVGLTVAPVVEGYGMTETCGMCAILPPECISTGTGSVGLPVPSIEIKLRDVPEAGYSSAHNPPTGEILIRGPSVSKGYFKRPDLNDDENVFTKDGWLRTGDVATWNADGTLTIIDRIKNLVKLQNGEYIALERLESIYKSSPLVSNICVHANNHARQPIAIIVPREHELRAALTNDSHSHASFAELCKTAAAKDAMLKSCNDVGKAHGLKGVELLQGVVLVDEEWSVESGLVTAAMKIQRTKIGNKWQKEIQEVYDQQK</sequence>
<gene>
    <name evidence="1" type="ORF">BDN72DRAFT_899546</name>
</gene>
<evidence type="ECO:0000313" key="1">
    <source>
        <dbReference type="EMBL" id="TFK66792.1"/>
    </source>
</evidence>
<keyword evidence="2" id="KW-1185">Reference proteome</keyword>
<dbReference type="EMBL" id="ML208394">
    <property type="protein sequence ID" value="TFK66792.1"/>
    <property type="molecule type" value="Genomic_DNA"/>
</dbReference>
<name>A0ACD3AMF9_9AGAR</name>
<dbReference type="Proteomes" id="UP000308600">
    <property type="component" value="Unassembled WGS sequence"/>
</dbReference>
<accession>A0ACD3AMF9</accession>
<organism evidence="1 2">
    <name type="scientific">Pluteus cervinus</name>
    <dbReference type="NCBI Taxonomy" id="181527"/>
    <lineage>
        <taxon>Eukaryota</taxon>
        <taxon>Fungi</taxon>
        <taxon>Dikarya</taxon>
        <taxon>Basidiomycota</taxon>
        <taxon>Agaricomycotina</taxon>
        <taxon>Agaricomycetes</taxon>
        <taxon>Agaricomycetidae</taxon>
        <taxon>Agaricales</taxon>
        <taxon>Pluteineae</taxon>
        <taxon>Pluteaceae</taxon>
        <taxon>Pluteus</taxon>
    </lineage>
</organism>
<protein>
    <submittedName>
        <fullName evidence="1">Acetyl-CoA synthetase-like protein</fullName>
    </submittedName>
</protein>
<proteinExistence type="predicted"/>